<name>A0A811S0W1_9POAL</name>
<feature type="domain" description="GST C-terminal" evidence="7">
    <location>
        <begin position="97"/>
        <end position="233"/>
    </location>
</feature>
<dbReference type="SFLD" id="SFLDG01154">
    <property type="entry name" value="Main.5:_Phi-like"/>
    <property type="match status" value="1"/>
</dbReference>
<dbReference type="GO" id="GO:0043295">
    <property type="term" value="F:glutathione binding"/>
    <property type="evidence" value="ECO:0007669"/>
    <property type="project" value="TreeGrafter"/>
</dbReference>
<dbReference type="CDD" id="cd03053">
    <property type="entry name" value="GST_N_Phi"/>
    <property type="match status" value="1"/>
</dbReference>
<sequence>MAGSVVKVYGPAASPFVATVLVCLEEAGAAYELVPVDMAAREHKAPHHLARNPFGKIPAFQDGELTLFESRAISRHVLRKHYKSAAGGGGDLLREGDPEGAAMVDVWLEVEAHQYEPAIAEIVRHCVILPMIGAGGARDQRVVDESAGKLRAVLAAYEARLREHAYLAGGGDAGVSLADLAHFGFTHYLMATEYAALVEERPAVAAWWRRIAARPAARKKTNKSKQLREYKDEEGTILSSGRRRHDRAGRGIGVHRPARNGGDDREHVRGGRCAGPALGCAVLRAAVSGVPRRGGVGPVGVARTAALIGVSLGDDAVYDVHEGTIPDPPAGGARGKAAMGACAQAYDAVGMAFAEAAAELGARLFERAQERFDRVAPLVRRCDAALAVAGARTPPVLARYGADCQQMAVIGAAITNLIK</sequence>
<dbReference type="GO" id="GO:0004364">
    <property type="term" value="F:glutathione transferase activity"/>
    <property type="evidence" value="ECO:0007669"/>
    <property type="project" value="UniProtKB-EC"/>
</dbReference>
<dbReference type="PANTHER" id="PTHR43900:SF59">
    <property type="entry name" value="GLUTATHIONE TRANSFERASE"/>
    <property type="match status" value="1"/>
</dbReference>
<comment type="similarity">
    <text evidence="1">Belongs to the GST superfamily. Phi family.</text>
</comment>
<proteinExistence type="inferred from homology"/>
<dbReference type="InterPro" id="IPR010987">
    <property type="entry name" value="Glutathione-S-Trfase_C-like"/>
</dbReference>
<dbReference type="OrthoDB" id="682129at2759"/>
<gene>
    <name evidence="8" type="ORF">NCGR_LOCUS58736</name>
</gene>
<evidence type="ECO:0000259" key="7">
    <source>
        <dbReference type="PROSITE" id="PS50405"/>
    </source>
</evidence>
<accession>A0A811S0W1</accession>
<dbReference type="PANTHER" id="PTHR43900">
    <property type="entry name" value="GLUTATHIONE S-TRANSFERASE RHO"/>
    <property type="match status" value="1"/>
</dbReference>
<dbReference type="InterPro" id="IPR040079">
    <property type="entry name" value="Glutathione_S-Trfase"/>
</dbReference>
<dbReference type="PROSITE" id="PS50405">
    <property type="entry name" value="GST_CTER"/>
    <property type="match status" value="1"/>
</dbReference>
<keyword evidence="9" id="KW-1185">Reference proteome</keyword>
<feature type="region of interest" description="Disordered" evidence="5">
    <location>
        <begin position="219"/>
        <end position="268"/>
    </location>
</feature>
<evidence type="ECO:0000256" key="2">
    <source>
        <dbReference type="ARBA" id="ARBA00012452"/>
    </source>
</evidence>
<dbReference type="InterPro" id="IPR004046">
    <property type="entry name" value="GST_C"/>
</dbReference>
<comment type="caution">
    <text evidence="8">The sequence shown here is derived from an EMBL/GenBank/DDBJ whole genome shotgun (WGS) entry which is preliminary data.</text>
</comment>
<dbReference type="InterPro" id="IPR004045">
    <property type="entry name" value="Glutathione_S-Trfase_N"/>
</dbReference>
<organism evidence="8 9">
    <name type="scientific">Miscanthus lutarioriparius</name>
    <dbReference type="NCBI Taxonomy" id="422564"/>
    <lineage>
        <taxon>Eukaryota</taxon>
        <taxon>Viridiplantae</taxon>
        <taxon>Streptophyta</taxon>
        <taxon>Embryophyta</taxon>
        <taxon>Tracheophyta</taxon>
        <taxon>Spermatophyta</taxon>
        <taxon>Magnoliopsida</taxon>
        <taxon>Liliopsida</taxon>
        <taxon>Poales</taxon>
        <taxon>Poaceae</taxon>
        <taxon>PACMAD clade</taxon>
        <taxon>Panicoideae</taxon>
        <taxon>Andropogonodae</taxon>
        <taxon>Andropogoneae</taxon>
        <taxon>Saccharinae</taxon>
        <taxon>Miscanthus</taxon>
    </lineage>
</organism>
<comment type="catalytic activity">
    <reaction evidence="4">
        <text>RX + glutathione = an S-substituted glutathione + a halide anion + H(+)</text>
        <dbReference type="Rhea" id="RHEA:16437"/>
        <dbReference type="ChEBI" id="CHEBI:15378"/>
        <dbReference type="ChEBI" id="CHEBI:16042"/>
        <dbReference type="ChEBI" id="CHEBI:17792"/>
        <dbReference type="ChEBI" id="CHEBI:57925"/>
        <dbReference type="ChEBI" id="CHEBI:90779"/>
        <dbReference type="EC" id="2.5.1.18"/>
    </reaction>
</comment>
<dbReference type="EC" id="2.5.1.18" evidence="2"/>
<evidence type="ECO:0000313" key="8">
    <source>
        <dbReference type="EMBL" id="CAD6334638.1"/>
    </source>
</evidence>
<dbReference type="SFLD" id="SFLDS00019">
    <property type="entry name" value="Glutathione_Transferase_(cytos"/>
    <property type="match status" value="1"/>
</dbReference>
<feature type="domain" description="GST N-terminal" evidence="6">
    <location>
        <begin position="4"/>
        <end position="85"/>
    </location>
</feature>
<dbReference type="Pfam" id="PF02798">
    <property type="entry name" value="GST_N"/>
    <property type="match status" value="1"/>
</dbReference>
<dbReference type="SUPFAM" id="SSF52833">
    <property type="entry name" value="Thioredoxin-like"/>
    <property type="match status" value="1"/>
</dbReference>
<reference evidence="8" key="1">
    <citation type="submission" date="2020-10" db="EMBL/GenBank/DDBJ databases">
        <authorList>
            <person name="Han B."/>
            <person name="Lu T."/>
            <person name="Zhao Q."/>
            <person name="Huang X."/>
            <person name="Zhao Y."/>
        </authorList>
    </citation>
    <scope>NUCLEOTIDE SEQUENCE</scope>
</reference>
<evidence type="ECO:0000313" key="9">
    <source>
        <dbReference type="Proteomes" id="UP000604825"/>
    </source>
</evidence>
<dbReference type="Pfam" id="PF00043">
    <property type="entry name" value="GST_C"/>
    <property type="match status" value="1"/>
</dbReference>
<protein>
    <recommendedName>
        <fullName evidence="2">glutathione transferase</fullName>
        <ecNumber evidence="2">2.5.1.18</ecNumber>
    </recommendedName>
</protein>
<dbReference type="InterPro" id="IPR036249">
    <property type="entry name" value="Thioredoxin-like_sf"/>
</dbReference>
<dbReference type="GO" id="GO:0009635">
    <property type="term" value="P:response to herbicide"/>
    <property type="evidence" value="ECO:0007669"/>
    <property type="project" value="UniProtKB-ARBA"/>
</dbReference>
<evidence type="ECO:0000256" key="3">
    <source>
        <dbReference type="ARBA" id="ARBA00022679"/>
    </source>
</evidence>
<dbReference type="SUPFAM" id="SSF47616">
    <property type="entry name" value="GST C-terminal domain-like"/>
    <property type="match status" value="1"/>
</dbReference>
<dbReference type="GO" id="GO:0006749">
    <property type="term" value="P:glutathione metabolic process"/>
    <property type="evidence" value="ECO:0007669"/>
    <property type="project" value="TreeGrafter"/>
</dbReference>
<evidence type="ECO:0000256" key="1">
    <source>
        <dbReference type="ARBA" id="ARBA00010128"/>
    </source>
</evidence>
<evidence type="ECO:0000256" key="5">
    <source>
        <dbReference type="SAM" id="MobiDB-lite"/>
    </source>
</evidence>
<evidence type="ECO:0000256" key="4">
    <source>
        <dbReference type="ARBA" id="ARBA00047960"/>
    </source>
</evidence>
<dbReference type="Gene3D" id="1.20.1050.10">
    <property type="match status" value="1"/>
</dbReference>
<dbReference type="InterPro" id="IPR036282">
    <property type="entry name" value="Glutathione-S-Trfase_C_sf"/>
</dbReference>
<keyword evidence="3" id="KW-0808">Transferase</keyword>
<dbReference type="FunFam" id="3.40.30.10:FF:000016">
    <property type="entry name" value="Glutathione S-transferase F2"/>
    <property type="match status" value="1"/>
</dbReference>
<dbReference type="PROSITE" id="PS50404">
    <property type="entry name" value="GST_NTER"/>
    <property type="match status" value="1"/>
</dbReference>
<dbReference type="Proteomes" id="UP000604825">
    <property type="component" value="Unassembled WGS sequence"/>
</dbReference>
<dbReference type="GO" id="GO:0005737">
    <property type="term" value="C:cytoplasm"/>
    <property type="evidence" value="ECO:0007669"/>
    <property type="project" value="TreeGrafter"/>
</dbReference>
<dbReference type="Gene3D" id="3.40.30.10">
    <property type="entry name" value="Glutaredoxin"/>
    <property type="match status" value="1"/>
</dbReference>
<dbReference type="AlphaFoldDB" id="A0A811S0W1"/>
<evidence type="ECO:0000259" key="6">
    <source>
        <dbReference type="PROSITE" id="PS50404"/>
    </source>
</evidence>
<dbReference type="SFLD" id="SFLDG00358">
    <property type="entry name" value="Main_(cytGST)"/>
    <property type="match status" value="1"/>
</dbReference>
<dbReference type="EMBL" id="CAJGYO010000017">
    <property type="protein sequence ID" value="CAD6334638.1"/>
    <property type="molecule type" value="Genomic_DNA"/>
</dbReference>
<dbReference type="FunFam" id="1.20.1050.10:FF:000004">
    <property type="entry name" value="Glutathione S-transferase F2"/>
    <property type="match status" value="1"/>
</dbReference>